<evidence type="ECO:0000256" key="1">
    <source>
        <dbReference type="ARBA" id="ARBA00009388"/>
    </source>
</evidence>
<organism evidence="10 11">
    <name type="scientific">Nocardioides jiangsuensis</name>
    <dbReference type="NCBI Taxonomy" id="2866161"/>
    <lineage>
        <taxon>Bacteria</taxon>
        <taxon>Bacillati</taxon>
        <taxon>Actinomycetota</taxon>
        <taxon>Actinomycetes</taxon>
        <taxon>Propionibacteriales</taxon>
        <taxon>Nocardioidaceae</taxon>
        <taxon>Nocardioides</taxon>
    </lineage>
</organism>
<proteinExistence type="inferred from homology"/>
<evidence type="ECO:0000259" key="9">
    <source>
        <dbReference type="Pfam" id="PF02868"/>
    </source>
</evidence>
<feature type="domain" description="Peptidase M4 C-terminal" evidence="9">
    <location>
        <begin position="176"/>
        <end position="341"/>
    </location>
</feature>
<dbReference type="CDD" id="cd09597">
    <property type="entry name" value="M4_TLP"/>
    <property type="match status" value="1"/>
</dbReference>
<name>A0ABS7RLV0_9ACTN</name>
<dbReference type="SUPFAM" id="SSF55486">
    <property type="entry name" value="Metalloproteases ('zincins'), catalytic domain"/>
    <property type="match status" value="1"/>
</dbReference>
<dbReference type="Pfam" id="PF02868">
    <property type="entry name" value="Peptidase_M4_C"/>
    <property type="match status" value="1"/>
</dbReference>
<keyword evidence="6 7" id="KW-0482">Metalloprotease</keyword>
<evidence type="ECO:0000259" key="8">
    <source>
        <dbReference type="Pfam" id="PF01447"/>
    </source>
</evidence>
<accession>A0ABS7RLV0</accession>
<evidence type="ECO:0000256" key="7">
    <source>
        <dbReference type="RuleBase" id="RU366073"/>
    </source>
</evidence>
<dbReference type="PANTHER" id="PTHR43579:SF1">
    <property type="entry name" value="NEUTRAL METALLOPROTEINASE"/>
    <property type="match status" value="1"/>
</dbReference>
<dbReference type="InterPro" id="IPR049457">
    <property type="entry name" value="Emfourin"/>
</dbReference>
<dbReference type="InterPro" id="IPR013856">
    <property type="entry name" value="Peptidase_M4_domain"/>
</dbReference>
<dbReference type="EC" id="3.4.24.-" evidence="7"/>
<dbReference type="Proteomes" id="UP000754710">
    <property type="component" value="Unassembled WGS sequence"/>
</dbReference>
<dbReference type="Gene3D" id="1.10.390.10">
    <property type="entry name" value="Neutral Protease Domain 2"/>
    <property type="match status" value="1"/>
</dbReference>
<dbReference type="PANTHER" id="PTHR43579">
    <property type="match status" value="1"/>
</dbReference>
<comment type="cofactor">
    <cofactor evidence="7">
        <name>Zn(2+)</name>
        <dbReference type="ChEBI" id="CHEBI:29105"/>
    </cofactor>
</comment>
<feature type="domain" description="Peptidase M4" evidence="8">
    <location>
        <begin position="89"/>
        <end position="173"/>
    </location>
</feature>
<evidence type="ECO:0000313" key="11">
    <source>
        <dbReference type="Proteomes" id="UP000754710"/>
    </source>
</evidence>
<comment type="similarity">
    <text evidence="1 7">Belongs to the peptidase M4 family.</text>
</comment>
<evidence type="ECO:0000256" key="2">
    <source>
        <dbReference type="ARBA" id="ARBA00022670"/>
    </source>
</evidence>
<comment type="subcellular location">
    <subcellularLocation>
        <location evidence="7">Secreted</location>
    </subcellularLocation>
</comment>
<comment type="caution">
    <text evidence="10">The sequence shown here is derived from an EMBL/GenBank/DDBJ whole genome shotgun (WGS) entry which is preliminary data.</text>
</comment>
<dbReference type="RefSeq" id="WP_221024816.1">
    <property type="nucleotide sequence ID" value="NZ_JAIEZQ010000002.1"/>
</dbReference>
<reference evidence="10 11" key="1">
    <citation type="submission" date="2021-08" db="EMBL/GenBank/DDBJ databases">
        <title>Nocardioides bacterium WL0053 sp. nov., isolated from the sediment.</title>
        <authorList>
            <person name="Wang L."/>
            <person name="Zhang D."/>
            <person name="Zhang A."/>
        </authorList>
    </citation>
    <scope>NUCLEOTIDE SEQUENCE [LARGE SCALE GENOMIC DNA]</scope>
    <source>
        <strain evidence="10 11">WL0053</strain>
    </source>
</reference>
<keyword evidence="2 7" id="KW-0645">Protease</keyword>
<keyword evidence="5 7" id="KW-0862">Zinc</keyword>
<comment type="function">
    <text evidence="7">Extracellular zinc metalloprotease.</text>
</comment>
<evidence type="ECO:0000256" key="5">
    <source>
        <dbReference type="ARBA" id="ARBA00022833"/>
    </source>
</evidence>
<dbReference type="Gene3D" id="3.10.170.10">
    <property type="match status" value="1"/>
</dbReference>
<protein>
    <recommendedName>
        <fullName evidence="7">Neutral metalloproteinase</fullName>
        <ecNumber evidence="7">3.4.24.-</ecNumber>
    </recommendedName>
</protein>
<dbReference type="Pfam" id="PF20242">
    <property type="entry name" value="Emfourin"/>
    <property type="match status" value="1"/>
</dbReference>
<dbReference type="InterPro" id="IPR023612">
    <property type="entry name" value="Peptidase_M4"/>
</dbReference>
<dbReference type="InterPro" id="IPR027268">
    <property type="entry name" value="Peptidase_M4/M1_CTD_sf"/>
</dbReference>
<dbReference type="InterPro" id="IPR001570">
    <property type="entry name" value="Peptidase_M4_C_domain"/>
</dbReference>
<gene>
    <name evidence="10" type="ORF">K1X13_09275</name>
</gene>
<keyword evidence="3" id="KW-0479">Metal-binding</keyword>
<keyword evidence="11" id="KW-1185">Reference proteome</keyword>
<evidence type="ECO:0000256" key="3">
    <source>
        <dbReference type="ARBA" id="ARBA00022723"/>
    </source>
</evidence>
<keyword evidence="4 7" id="KW-0378">Hydrolase</keyword>
<sequence>MSSCHFVPPYLLDAIASAHVDADLARCGHATLAVDEGLRSRRLTPPPMVEGVPQRVTLAEEDAWTVHTAANGSELPGSPVRSAGEPVSGDAAVDEAYAGVEASVALFAEVFGRTSYDGRGAPVIATVHYERNYDNAFWDGRQLVLGDGDGRVFDRFTKPVEVLAHEFVHAVTQYTAGLAYRGEPGALNESMSDVFAACVKQRLRGQTAAEADWLIGEGLFLPVVAARGLRSMAAPGTAYEDPVIGRDPQVGHMASYVDTTEDNGGVHLNSGIPNRAFHLVATRLGGYSWERAGRLWFDALTSSAVGPDAGFAEFARATVAAAGDDRGLRDVVGRAWVEVGVLEPAAAGGAAGAPAGAGAEGGVGAAGGEAGAEEVVEVTRSGGFAGRTVHAAVSTTGEDPRAAEVRALVSRIDLGAVRPSPPQPDRYVYSFAVGHAVVRVPEQDLTPDLSRLAALVLDDL</sequence>
<evidence type="ECO:0000313" key="10">
    <source>
        <dbReference type="EMBL" id="MBY9075008.1"/>
    </source>
</evidence>
<dbReference type="InterPro" id="IPR052759">
    <property type="entry name" value="Metalloprotease_M4"/>
</dbReference>
<dbReference type="Pfam" id="PF01447">
    <property type="entry name" value="Peptidase_M4"/>
    <property type="match status" value="1"/>
</dbReference>
<evidence type="ECO:0000256" key="6">
    <source>
        <dbReference type="ARBA" id="ARBA00023049"/>
    </source>
</evidence>
<keyword evidence="7" id="KW-0964">Secreted</keyword>
<dbReference type="EMBL" id="JAIEZQ010000002">
    <property type="protein sequence ID" value="MBY9075008.1"/>
    <property type="molecule type" value="Genomic_DNA"/>
</dbReference>
<dbReference type="PRINTS" id="PR00730">
    <property type="entry name" value="THERMOLYSIN"/>
</dbReference>
<evidence type="ECO:0000256" key="4">
    <source>
        <dbReference type="ARBA" id="ARBA00022801"/>
    </source>
</evidence>